<feature type="domain" description="LRRNT" evidence="11">
    <location>
        <begin position="55"/>
        <end position="89"/>
    </location>
</feature>
<keyword evidence="7 10" id="KW-0472">Membrane</keyword>
<dbReference type="Pfam" id="PF13855">
    <property type="entry name" value="LRR_8"/>
    <property type="match status" value="1"/>
</dbReference>
<accession>A0ABM3YDE3</accession>
<dbReference type="SMART" id="SM00369">
    <property type="entry name" value="LRR_TYP"/>
    <property type="match status" value="4"/>
</dbReference>
<keyword evidence="2" id="KW-0433">Leucine-rich repeat</keyword>
<dbReference type="GeneID" id="107522401"/>
<evidence type="ECO:0000256" key="4">
    <source>
        <dbReference type="ARBA" id="ARBA00022729"/>
    </source>
</evidence>
<dbReference type="PRINTS" id="PR00019">
    <property type="entry name" value="LEURICHRPT"/>
</dbReference>
<evidence type="ECO:0000313" key="13">
    <source>
        <dbReference type="RefSeq" id="XP_060059090.1"/>
    </source>
</evidence>
<keyword evidence="5" id="KW-0677">Repeat</keyword>
<comment type="subcellular location">
    <subcellularLocation>
        <location evidence="1">Membrane</location>
        <topology evidence="1">Single-pass membrane protein</topology>
    </subcellularLocation>
</comment>
<evidence type="ECO:0000256" key="1">
    <source>
        <dbReference type="ARBA" id="ARBA00004167"/>
    </source>
</evidence>
<organism evidence="12 13">
    <name type="scientific">Erinaceus europaeus</name>
    <name type="common">Western European hedgehog</name>
    <dbReference type="NCBI Taxonomy" id="9365"/>
    <lineage>
        <taxon>Eukaryota</taxon>
        <taxon>Metazoa</taxon>
        <taxon>Chordata</taxon>
        <taxon>Craniata</taxon>
        <taxon>Vertebrata</taxon>
        <taxon>Euteleostomi</taxon>
        <taxon>Mammalia</taxon>
        <taxon>Eutheria</taxon>
        <taxon>Laurasiatheria</taxon>
        <taxon>Eulipotyphla</taxon>
        <taxon>Erinaceidae</taxon>
        <taxon>Erinaceinae</taxon>
        <taxon>Erinaceus</taxon>
    </lineage>
</organism>
<evidence type="ECO:0000256" key="8">
    <source>
        <dbReference type="ARBA" id="ARBA00023180"/>
    </source>
</evidence>
<evidence type="ECO:0000256" key="5">
    <source>
        <dbReference type="ARBA" id="ARBA00022737"/>
    </source>
</evidence>
<evidence type="ECO:0000256" key="2">
    <source>
        <dbReference type="ARBA" id="ARBA00022614"/>
    </source>
</evidence>
<dbReference type="InterPro" id="IPR003591">
    <property type="entry name" value="Leu-rich_rpt_typical-subtyp"/>
</dbReference>
<keyword evidence="3 10" id="KW-0812">Transmembrane</keyword>
<dbReference type="Pfam" id="PF00560">
    <property type="entry name" value="LRR_1"/>
    <property type="match status" value="1"/>
</dbReference>
<evidence type="ECO:0000256" key="6">
    <source>
        <dbReference type="ARBA" id="ARBA00022989"/>
    </source>
</evidence>
<dbReference type="Gene3D" id="3.80.10.10">
    <property type="entry name" value="Ribonuclease Inhibitor"/>
    <property type="match status" value="1"/>
</dbReference>
<dbReference type="PROSITE" id="PS51450">
    <property type="entry name" value="LRR"/>
    <property type="match status" value="2"/>
</dbReference>
<dbReference type="PANTHER" id="PTHR24365:SF522">
    <property type="entry name" value="LOW QUALITY PROTEIN: TOLL-LIKE RECEPTOR 13-RELATED"/>
    <property type="match status" value="1"/>
</dbReference>
<name>A0ABM3YDE3_ERIEU</name>
<evidence type="ECO:0000256" key="10">
    <source>
        <dbReference type="SAM" id="Phobius"/>
    </source>
</evidence>
<dbReference type="PANTHER" id="PTHR24365">
    <property type="entry name" value="TOLL-LIKE RECEPTOR"/>
    <property type="match status" value="1"/>
</dbReference>
<sequence>MKGPGFESARPSVFFYLWVKRRGSGFSKAAREDSTMKGELLLLSSVIFLLQGACGCPEKCRCHSPSHSVDCRLQGLEAIPSDLPSRTLTLHLQDNLIHQLPAYAFQSMLQLTVLNLYNNSLSQLTPEVFHGLQHLQVLNLSQNSLHSLESSLFHSLPQLKELDLSSNSISHLPASLGGPWKNLIIFAVQQNWLQQLDRALLETMPSLRLLLLKDNLWQCNCHLLGLKLWLEKFIYKGGVTDGVACLSPDTWKGEDLLKIPHELYPPCLGPAPDLESSWQLQPGSDRQAALRPPEGHSECEFRPKPRPVSLRHAMATVVITGVVCGIVCLLMLAAVIYGCTYAALTAQCHRQPLERTSRPAKAEGKELFDSLPA</sequence>
<evidence type="ECO:0000256" key="9">
    <source>
        <dbReference type="SAM" id="MobiDB-lite"/>
    </source>
</evidence>
<gene>
    <name evidence="13" type="primary">LRTM1</name>
</gene>
<keyword evidence="6 10" id="KW-1133">Transmembrane helix</keyword>
<feature type="transmembrane region" description="Helical" evidence="10">
    <location>
        <begin position="313"/>
        <end position="344"/>
    </location>
</feature>
<dbReference type="SUPFAM" id="SSF52058">
    <property type="entry name" value="L domain-like"/>
    <property type="match status" value="1"/>
</dbReference>
<proteinExistence type="predicted"/>
<dbReference type="SMART" id="SM00013">
    <property type="entry name" value="LRRNT"/>
    <property type="match status" value="1"/>
</dbReference>
<dbReference type="RefSeq" id="XP_060059090.1">
    <property type="nucleotide sequence ID" value="XM_060203107.1"/>
</dbReference>
<dbReference type="InterPro" id="IPR000372">
    <property type="entry name" value="LRRNT"/>
</dbReference>
<protein>
    <submittedName>
        <fullName evidence="13">Leucine-rich repeat and transmembrane domain-containing protein 1</fullName>
    </submittedName>
</protein>
<evidence type="ECO:0000259" key="11">
    <source>
        <dbReference type="SMART" id="SM00013"/>
    </source>
</evidence>
<evidence type="ECO:0000256" key="7">
    <source>
        <dbReference type="ARBA" id="ARBA00023136"/>
    </source>
</evidence>
<reference evidence="13" key="1">
    <citation type="submission" date="2025-08" db="UniProtKB">
        <authorList>
            <consortium name="RefSeq"/>
        </authorList>
    </citation>
    <scope>IDENTIFICATION</scope>
</reference>
<keyword evidence="12" id="KW-1185">Reference proteome</keyword>
<dbReference type="InterPro" id="IPR032675">
    <property type="entry name" value="LRR_dom_sf"/>
</dbReference>
<keyword evidence="8" id="KW-0325">Glycoprotein</keyword>
<evidence type="ECO:0000256" key="3">
    <source>
        <dbReference type="ARBA" id="ARBA00022692"/>
    </source>
</evidence>
<dbReference type="Proteomes" id="UP001652624">
    <property type="component" value="Chromosome 12"/>
</dbReference>
<dbReference type="InterPro" id="IPR001611">
    <property type="entry name" value="Leu-rich_rpt"/>
</dbReference>
<feature type="region of interest" description="Disordered" evidence="9">
    <location>
        <begin position="352"/>
        <end position="373"/>
    </location>
</feature>
<evidence type="ECO:0000313" key="12">
    <source>
        <dbReference type="Proteomes" id="UP001652624"/>
    </source>
</evidence>
<keyword evidence="4" id="KW-0732">Signal</keyword>